<keyword evidence="1" id="KW-0732">Signal</keyword>
<feature type="signal peptide" evidence="1">
    <location>
        <begin position="1"/>
        <end position="23"/>
    </location>
</feature>
<organism evidence="2 3">
    <name type="scientific">Hyphomicrobium denitrificans (strain ATCC 51888 / DSM 1869 / NCIMB 11706 / TK 0415)</name>
    <dbReference type="NCBI Taxonomy" id="582899"/>
    <lineage>
        <taxon>Bacteria</taxon>
        <taxon>Pseudomonadati</taxon>
        <taxon>Pseudomonadota</taxon>
        <taxon>Alphaproteobacteria</taxon>
        <taxon>Hyphomicrobiales</taxon>
        <taxon>Hyphomicrobiaceae</taxon>
        <taxon>Hyphomicrobium</taxon>
    </lineage>
</organism>
<dbReference type="AlphaFoldDB" id="D8JW55"/>
<protein>
    <submittedName>
        <fullName evidence="2">Uncharacterized protein</fullName>
    </submittedName>
</protein>
<dbReference type="HOGENOM" id="CLU_2898110_0_0_5"/>
<keyword evidence="3" id="KW-1185">Reference proteome</keyword>
<evidence type="ECO:0000313" key="2">
    <source>
        <dbReference type="EMBL" id="ADJ24934.1"/>
    </source>
</evidence>
<reference evidence="3" key="1">
    <citation type="journal article" date="2011" name="J. Bacteriol.">
        <title>Genome sequences of eight morphologically diverse alphaproteobacteria.</title>
        <authorList>
            <consortium name="US DOE Joint Genome Institute"/>
            <person name="Brown P.J."/>
            <person name="Kysela D.T."/>
            <person name="Buechlein A."/>
            <person name="Hemmerich C."/>
            <person name="Brun Y.V."/>
        </authorList>
    </citation>
    <scope>NUCLEOTIDE SEQUENCE [LARGE SCALE GENOMIC DNA]</scope>
    <source>
        <strain evidence="3">ATCC 51888 / DSM 1869 / NCIB 11706 / TK 0415</strain>
    </source>
</reference>
<feature type="chain" id="PRO_5003116244" evidence="1">
    <location>
        <begin position="24"/>
        <end position="62"/>
    </location>
</feature>
<dbReference type="KEGG" id="hdn:Hden_3139"/>
<sequence length="62" mass="6728" precursor="true">MKTIFAAAAFAAIALASAGAANAVSLTGIHAADNATLVQQTAYHHRHKHCTVRHGHRHCWWR</sequence>
<dbReference type="Proteomes" id="UP000002033">
    <property type="component" value="Chromosome"/>
</dbReference>
<dbReference type="RefSeq" id="WP_013217093.1">
    <property type="nucleotide sequence ID" value="NC_014313.1"/>
</dbReference>
<gene>
    <name evidence="2" type="ordered locus">Hden_3139</name>
</gene>
<evidence type="ECO:0000313" key="3">
    <source>
        <dbReference type="Proteomes" id="UP000002033"/>
    </source>
</evidence>
<proteinExistence type="predicted"/>
<dbReference type="EMBL" id="CP002083">
    <property type="protein sequence ID" value="ADJ24934.1"/>
    <property type="molecule type" value="Genomic_DNA"/>
</dbReference>
<dbReference type="OrthoDB" id="9964193at2"/>
<accession>D8JW55</accession>
<evidence type="ECO:0000256" key="1">
    <source>
        <dbReference type="SAM" id="SignalP"/>
    </source>
</evidence>
<name>D8JW55_HYPDA</name>